<comment type="caution">
    <text evidence="5">The sequence shown here is derived from an EMBL/GenBank/DDBJ whole genome shotgun (WGS) entry which is preliminary data.</text>
</comment>
<sequence length="359" mass="41166">MSLKKRQTTGHLSGVKEIARRANVSIATVDRVIHNRKGVSETTRQKINEIIKEIGFQPNILASRLASKKVNRFAFLIPNAKETDYWKASLDGIERAFQEIKQYGIFLDSYLFDLNDKGTFARHVNDIVKNNYDGVVIAPSFIEEAVNFASICQDRQIPYVFINSDVPNTNSLTYIGPHLYKSGYQAGQLVRFGLKKGKVLIINISKEIDAYHHLLRKEDGFRHYMEDTNTPEAYITIEKIDITNTTDESVRSALDTFLKEHTDVDAFFVTNSRVRSVAKYLHETTLRQRILIGYDLSEDNIRYLQDGTIDFLIGQKPEEQGYLGVMSLFQLVVAGKRVAKEQYMPIDIITKENFEFYLN</sequence>
<dbReference type="SUPFAM" id="SSF53822">
    <property type="entry name" value="Periplasmic binding protein-like I"/>
    <property type="match status" value="1"/>
</dbReference>
<reference evidence="5" key="1">
    <citation type="journal article" date="2014" name="Int. J. Syst. Evol. Microbiol.">
        <title>Complete genome sequence of Corynebacterium casei LMG S-19264T (=DSM 44701T), isolated from a smear-ripened cheese.</title>
        <authorList>
            <consortium name="US DOE Joint Genome Institute (JGI-PGF)"/>
            <person name="Walter F."/>
            <person name="Albersmeier A."/>
            <person name="Kalinowski J."/>
            <person name="Ruckert C."/>
        </authorList>
    </citation>
    <scope>NUCLEOTIDE SEQUENCE</scope>
    <source>
        <strain evidence="5">CGMCC 1.12195</strain>
    </source>
</reference>
<dbReference type="Pfam" id="PF13407">
    <property type="entry name" value="Peripla_BP_4"/>
    <property type="match status" value="1"/>
</dbReference>
<keyword evidence="2" id="KW-0238">DNA-binding</keyword>
<evidence type="ECO:0000256" key="3">
    <source>
        <dbReference type="ARBA" id="ARBA00023163"/>
    </source>
</evidence>
<dbReference type="PANTHER" id="PTHR30146">
    <property type="entry name" value="LACI-RELATED TRANSCRIPTIONAL REPRESSOR"/>
    <property type="match status" value="1"/>
</dbReference>
<dbReference type="SMART" id="SM00354">
    <property type="entry name" value="HTH_LACI"/>
    <property type="match status" value="1"/>
</dbReference>
<dbReference type="InterPro" id="IPR025997">
    <property type="entry name" value="SBP_2_dom"/>
</dbReference>
<dbReference type="PROSITE" id="PS00356">
    <property type="entry name" value="HTH_LACI_1"/>
    <property type="match status" value="1"/>
</dbReference>
<organism evidence="5 6">
    <name type="scientific">Parapedobacter pyrenivorans</name>
    <dbReference type="NCBI Taxonomy" id="1305674"/>
    <lineage>
        <taxon>Bacteria</taxon>
        <taxon>Pseudomonadati</taxon>
        <taxon>Bacteroidota</taxon>
        <taxon>Sphingobacteriia</taxon>
        <taxon>Sphingobacteriales</taxon>
        <taxon>Sphingobacteriaceae</taxon>
        <taxon>Parapedobacter</taxon>
    </lineage>
</organism>
<protein>
    <submittedName>
        <fullName evidence="5">LacI family transcriptional regulator</fullName>
    </submittedName>
</protein>
<dbReference type="CDD" id="cd01392">
    <property type="entry name" value="HTH_LacI"/>
    <property type="match status" value="1"/>
</dbReference>
<dbReference type="InterPro" id="IPR010982">
    <property type="entry name" value="Lambda_DNA-bd_dom_sf"/>
</dbReference>
<evidence type="ECO:0000256" key="2">
    <source>
        <dbReference type="ARBA" id="ARBA00023125"/>
    </source>
</evidence>
<dbReference type="CDD" id="cd06307">
    <property type="entry name" value="PBP1_sugar_binding"/>
    <property type="match status" value="1"/>
</dbReference>
<dbReference type="GO" id="GO:0000976">
    <property type="term" value="F:transcription cis-regulatory region binding"/>
    <property type="evidence" value="ECO:0007669"/>
    <property type="project" value="TreeGrafter"/>
</dbReference>
<dbReference type="Gene3D" id="1.10.260.40">
    <property type="entry name" value="lambda repressor-like DNA-binding domains"/>
    <property type="match status" value="1"/>
</dbReference>
<dbReference type="EMBL" id="BMER01000006">
    <property type="protein sequence ID" value="GGH03277.1"/>
    <property type="molecule type" value="Genomic_DNA"/>
</dbReference>
<dbReference type="RefSeq" id="WP_188508302.1">
    <property type="nucleotide sequence ID" value="NZ_BMER01000006.1"/>
</dbReference>
<dbReference type="Gene3D" id="3.40.50.2300">
    <property type="match status" value="2"/>
</dbReference>
<evidence type="ECO:0000256" key="1">
    <source>
        <dbReference type="ARBA" id="ARBA00023015"/>
    </source>
</evidence>
<accession>A0A917I352</accession>
<evidence type="ECO:0000313" key="6">
    <source>
        <dbReference type="Proteomes" id="UP000660862"/>
    </source>
</evidence>
<evidence type="ECO:0000313" key="5">
    <source>
        <dbReference type="EMBL" id="GGH03277.1"/>
    </source>
</evidence>
<dbReference type="Proteomes" id="UP000660862">
    <property type="component" value="Unassembled WGS sequence"/>
</dbReference>
<dbReference type="PROSITE" id="PS50932">
    <property type="entry name" value="HTH_LACI_2"/>
    <property type="match status" value="1"/>
</dbReference>
<name>A0A917I352_9SPHI</name>
<dbReference type="GO" id="GO:0003700">
    <property type="term" value="F:DNA-binding transcription factor activity"/>
    <property type="evidence" value="ECO:0007669"/>
    <property type="project" value="TreeGrafter"/>
</dbReference>
<dbReference type="SUPFAM" id="SSF47413">
    <property type="entry name" value="lambda repressor-like DNA-binding domains"/>
    <property type="match status" value="1"/>
</dbReference>
<evidence type="ECO:0000259" key="4">
    <source>
        <dbReference type="PROSITE" id="PS50932"/>
    </source>
</evidence>
<reference evidence="5" key="2">
    <citation type="submission" date="2020-09" db="EMBL/GenBank/DDBJ databases">
        <authorList>
            <person name="Sun Q."/>
            <person name="Zhou Y."/>
        </authorList>
    </citation>
    <scope>NUCLEOTIDE SEQUENCE</scope>
    <source>
        <strain evidence="5">CGMCC 1.12195</strain>
    </source>
</reference>
<keyword evidence="1" id="KW-0805">Transcription regulation</keyword>
<dbReference type="PANTHER" id="PTHR30146:SF144">
    <property type="entry name" value="LACI-FAMILY TRANSCRIPTION REGULATOR"/>
    <property type="match status" value="1"/>
</dbReference>
<dbReference type="InterPro" id="IPR028082">
    <property type="entry name" value="Peripla_BP_I"/>
</dbReference>
<keyword evidence="6" id="KW-1185">Reference proteome</keyword>
<dbReference type="InterPro" id="IPR000843">
    <property type="entry name" value="HTH_LacI"/>
</dbReference>
<dbReference type="AlphaFoldDB" id="A0A917I352"/>
<keyword evidence="3" id="KW-0804">Transcription</keyword>
<proteinExistence type="predicted"/>
<feature type="domain" description="HTH lacI-type" evidence="4">
    <location>
        <begin position="13"/>
        <end position="67"/>
    </location>
</feature>
<dbReference type="Pfam" id="PF00356">
    <property type="entry name" value="LacI"/>
    <property type="match status" value="1"/>
</dbReference>
<gene>
    <name evidence="5" type="ORF">GCM10007415_44300</name>
</gene>